<dbReference type="NCBIfam" id="TIGR01730">
    <property type="entry name" value="RND_mfp"/>
    <property type="match status" value="1"/>
</dbReference>
<dbReference type="EMBL" id="AP024485">
    <property type="protein sequence ID" value="BCS89005.1"/>
    <property type="molecule type" value="Genomic_DNA"/>
</dbReference>
<evidence type="ECO:0000256" key="1">
    <source>
        <dbReference type="ARBA" id="ARBA00009477"/>
    </source>
</evidence>
<accession>A0ABN6EUX6</accession>
<keyword evidence="4" id="KW-1185">Reference proteome</keyword>
<dbReference type="PANTHER" id="PTHR30469">
    <property type="entry name" value="MULTIDRUG RESISTANCE PROTEIN MDTA"/>
    <property type="match status" value="1"/>
</dbReference>
<gene>
    <name evidence="3" type="ORF">PSDVSF_22470</name>
</gene>
<name>A0ABN6EUX6_9BACT</name>
<dbReference type="PROSITE" id="PS51257">
    <property type="entry name" value="PROKAR_LIPOPROTEIN"/>
    <property type="match status" value="1"/>
</dbReference>
<sequence length="375" mass="41374">MKYGLRVFFVVVLLFLVGCGSDQVSEEPLPGSVLVEEAQVRVESVSGDDVESIIPPAPSAELPPEPPAQPGETFVAQSAARRASLTGFTRARNSMTLVTEESGRVQKVVADVGDTLDASGVFAQLDTTFINLDIRSNRTDQERLKSDLEYNKKEMERYQALVKSNNAPQSTLDSNIREHQSALQQLRSKQVEELVLIERSKRFSLKGPAGWKVVTRYVEPGEWITKGEAVAELGLYKVLLVPFALTSSEYRALMDMGETVELSLTDLGKTIQAHVLRVSPGFDSKTRKINVDLEITEGDIEFRGGLRTELVIDLPDPGGAVVVPKTALIKAYEEYFLMTPDNERVRVVLLGTADDDMRRVSSPDVRPGDIFLAHP</sequence>
<organism evidence="3 4">
    <name type="scientific">Pseudodesulfovibrio sediminis</name>
    <dbReference type="NCBI Taxonomy" id="2810563"/>
    <lineage>
        <taxon>Bacteria</taxon>
        <taxon>Pseudomonadati</taxon>
        <taxon>Thermodesulfobacteriota</taxon>
        <taxon>Desulfovibrionia</taxon>
        <taxon>Desulfovibrionales</taxon>
        <taxon>Desulfovibrionaceae</taxon>
    </lineage>
</organism>
<comment type="similarity">
    <text evidence="1">Belongs to the membrane fusion protein (MFP) (TC 8.A.1) family.</text>
</comment>
<evidence type="ECO:0000313" key="4">
    <source>
        <dbReference type="Proteomes" id="UP001053296"/>
    </source>
</evidence>
<protein>
    <recommendedName>
        <fullName evidence="5">RND efflux pump membrane fusion protein barrel-sandwich domain-containing protein</fullName>
    </recommendedName>
</protein>
<dbReference type="InterPro" id="IPR006143">
    <property type="entry name" value="RND_pump_MFP"/>
</dbReference>
<dbReference type="PANTHER" id="PTHR30469:SF15">
    <property type="entry name" value="HLYD FAMILY OF SECRETION PROTEINS"/>
    <property type="match status" value="1"/>
</dbReference>
<proteinExistence type="inferred from homology"/>
<evidence type="ECO:0008006" key="5">
    <source>
        <dbReference type="Google" id="ProtNLM"/>
    </source>
</evidence>
<dbReference type="RefSeq" id="WP_229590996.1">
    <property type="nucleotide sequence ID" value="NZ_AP024485.1"/>
</dbReference>
<reference evidence="3" key="1">
    <citation type="journal article" date="2022" name="Arch. Microbiol.">
        <title>Pseudodesulfovibrio sediminis sp. nov., a mesophilic and neutrophilic sulfate-reducing bacterium isolated from sediment of a brackish lake.</title>
        <authorList>
            <person name="Takahashi A."/>
            <person name="Kojima H."/>
            <person name="Watanabe M."/>
            <person name="Fukui M."/>
        </authorList>
    </citation>
    <scope>NUCLEOTIDE SEQUENCE</scope>
    <source>
        <strain evidence="3">SF6</strain>
    </source>
</reference>
<evidence type="ECO:0000256" key="2">
    <source>
        <dbReference type="SAM" id="MobiDB-lite"/>
    </source>
</evidence>
<dbReference type="SUPFAM" id="SSF111369">
    <property type="entry name" value="HlyD-like secretion proteins"/>
    <property type="match status" value="1"/>
</dbReference>
<evidence type="ECO:0000313" key="3">
    <source>
        <dbReference type="EMBL" id="BCS89005.1"/>
    </source>
</evidence>
<dbReference type="Gene3D" id="2.40.50.100">
    <property type="match status" value="1"/>
</dbReference>
<feature type="region of interest" description="Disordered" evidence="2">
    <location>
        <begin position="46"/>
        <end position="72"/>
    </location>
</feature>
<feature type="compositionally biased region" description="Pro residues" evidence="2">
    <location>
        <begin position="55"/>
        <end position="69"/>
    </location>
</feature>
<dbReference type="Proteomes" id="UP001053296">
    <property type="component" value="Chromosome"/>
</dbReference>
<dbReference type="Gene3D" id="2.40.30.170">
    <property type="match status" value="1"/>
</dbReference>
<dbReference type="Gene3D" id="1.10.287.470">
    <property type="entry name" value="Helix hairpin bin"/>
    <property type="match status" value="1"/>
</dbReference>